<evidence type="ECO:0000256" key="3">
    <source>
        <dbReference type="PROSITE-ProRule" id="PRU00221"/>
    </source>
</evidence>
<dbReference type="AlphaFoldDB" id="A0A4T0I3Q8"/>
<dbReference type="InterPro" id="IPR001680">
    <property type="entry name" value="WD40_rpt"/>
</dbReference>
<dbReference type="EMBL" id="SPOF01000024">
    <property type="protein sequence ID" value="TIB11380.1"/>
    <property type="molecule type" value="Genomic_DNA"/>
</dbReference>
<evidence type="ECO:0000256" key="4">
    <source>
        <dbReference type="SAM" id="MobiDB-lite"/>
    </source>
</evidence>
<keyword evidence="1 3" id="KW-0853">WD repeat</keyword>
<dbReference type="Gene3D" id="2.130.10.10">
    <property type="entry name" value="YVTN repeat-like/Quinoprotein amine dehydrogenase"/>
    <property type="match status" value="2"/>
</dbReference>
<dbReference type="Pfam" id="PF00400">
    <property type="entry name" value="WD40"/>
    <property type="match status" value="2"/>
</dbReference>
<dbReference type="PANTHER" id="PTHR44675">
    <property type="entry name" value="PAK1 INTERACTING PROTEIN 1"/>
    <property type="match status" value="1"/>
</dbReference>
<dbReference type="Proteomes" id="UP000306954">
    <property type="component" value="Unassembled WGS sequence"/>
</dbReference>
<accession>A0A4T0I3Q8</accession>
<comment type="caution">
    <text evidence="5">The sequence shown here is derived from an EMBL/GenBank/DDBJ whole genome shotgun (WGS) entry which is preliminary data.</text>
</comment>
<gene>
    <name evidence="5" type="ORF">E3P90_02426</name>
</gene>
<dbReference type="InterPro" id="IPR015943">
    <property type="entry name" value="WD40/YVTN_repeat-like_dom_sf"/>
</dbReference>
<dbReference type="InterPro" id="IPR019775">
    <property type="entry name" value="WD40_repeat_CS"/>
</dbReference>
<dbReference type="PROSITE" id="PS00678">
    <property type="entry name" value="WD_REPEATS_1"/>
    <property type="match status" value="1"/>
</dbReference>
<dbReference type="PROSITE" id="PS50082">
    <property type="entry name" value="WD_REPEATS_2"/>
    <property type="match status" value="2"/>
</dbReference>
<feature type="repeat" description="WD" evidence="3">
    <location>
        <begin position="186"/>
        <end position="227"/>
    </location>
</feature>
<evidence type="ECO:0000256" key="2">
    <source>
        <dbReference type="ARBA" id="ARBA00022737"/>
    </source>
</evidence>
<dbReference type="SMART" id="SM00320">
    <property type="entry name" value="WD40"/>
    <property type="match status" value="4"/>
</dbReference>
<dbReference type="OMA" id="IIIWRTK"/>
<dbReference type="InterPro" id="IPR051959">
    <property type="entry name" value="PAK1-Kinase_Regulator"/>
</dbReference>
<dbReference type="PANTHER" id="PTHR44675:SF1">
    <property type="entry name" value="P21-ACTIVATED PROTEIN KINASE-INTERACTING PROTEIN 1"/>
    <property type="match status" value="1"/>
</dbReference>
<feature type="region of interest" description="Disordered" evidence="4">
    <location>
        <begin position="1"/>
        <end position="32"/>
    </location>
</feature>
<feature type="region of interest" description="Disordered" evidence="4">
    <location>
        <begin position="410"/>
        <end position="448"/>
    </location>
</feature>
<protein>
    <recommendedName>
        <fullName evidence="7">P21-activated protein kinase-interacting protein 1-like protein</fullName>
    </recommendedName>
</protein>
<evidence type="ECO:0008006" key="7">
    <source>
        <dbReference type="Google" id="ProtNLM"/>
    </source>
</evidence>
<dbReference type="SUPFAM" id="SSF50978">
    <property type="entry name" value="WD40 repeat-like"/>
    <property type="match status" value="1"/>
</dbReference>
<dbReference type="InterPro" id="IPR036322">
    <property type="entry name" value="WD40_repeat_dom_sf"/>
</dbReference>
<name>A0A4T0I3Q8_WALIC</name>
<feature type="repeat" description="WD" evidence="3">
    <location>
        <begin position="71"/>
        <end position="119"/>
    </location>
</feature>
<reference evidence="5 6" key="1">
    <citation type="submission" date="2019-03" db="EMBL/GenBank/DDBJ databases">
        <title>Sequencing 23 genomes of Wallemia ichthyophaga.</title>
        <authorList>
            <person name="Gostincar C."/>
        </authorList>
    </citation>
    <scope>NUCLEOTIDE SEQUENCE [LARGE SCALE GENOMIC DNA]</scope>
    <source>
        <strain evidence="5 6">EXF-8621</strain>
    </source>
</reference>
<sequence>MGGQKRARFQQNQAASDVPTKSAKIQNPEAKKAASGPVSVNVAVGSYERLLYGFNLRMQAGKLQFKPLFMFPAHITCIKSVALSPPPPGSSKGGKWLITGGTDESIKVWDVRRRVEVGSLTGTEGATLRGLTTAADTVSKTSTANTLHTGTPLTMSFVNHAHLVIGTTHSNIYIFKCGEWELLKSFRAHKGSVDSAAVHPKGGFAMTVGSDRMGQLWRLGKNSKESNRQAGHVGRIAGTKLGIEGRKGNPEVVKFSKSGNIIAIMFKQHVEMRNTQGFELLPPLPWLPAKLTTKFNDIGFARPLKSQGFDDGVEFFAVASEDKRVLLYAIKEGEESAFVAELVGHQNRIKSVRFGLVADLLLAITISSDGFVRAFDLSALTKSSKQVQLECVAAYNTKGTRLTCLDVASAGYEDEGDAEESEDQDVQENESEQEQEQEEEEKEEEDDE</sequence>
<evidence type="ECO:0000256" key="1">
    <source>
        <dbReference type="ARBA" id="ARBA00022574"/>
    </source>
</evidence>
<evidence type="ECO:0000313" key="5">
    <source>
        <dbReference type="EMBL" id="TIB11380.1"/>
    </source>
</evidence>
<keyword evidence="2" id="KW-0677">Repeat</keyword>
<proteinExistence type="predicted"/>
<organism evidence="5 6">
    <name type="scientific">Wallemia ichthyophaga</name>
    <dbReference type="NCBI Taxonomy" id="245174"/>
    <lineage>
        <taxon>Eukaryota</taxon>
        <taxon>Fungi</taxon>
        <taxon>Dikarya</taxon>
        <taxon>Basidiomycota</taxon>
        <taxon>Wallemiomycotina</taxon>
        <taxon>Wallemiomycetes</taxon>
        <taxon>Wallemiales</taxon>
        <taxon>Wallemiaceae</taxon>
        <taxon>Wallemia</taxon>
    </lineage>
</organism>
<dbReference type="PROSITE" id="PS50294">
    <property type="entry name" value="WD_REPEATS_REGION"/>
    <property type="match status" value="1"/>
</dbReference>
<evidence type="ECO:0000313" key="6">
    <source>
        <dbReference type="Proteomes" id="UP000306954"/>
    </source>
</evidence>
<feature type="compositionally biased region" description="Acidic residues" evidence="4">
    <location>
        <begin position="412"/>
        <end position="448"/>
    </location>
</feature>